<dbReference type="InterPro" id="IPR008974">
    <property type="entry name" value="TRAF-like"/>
</dbReference>
<dbReference type="AlphaFoldDB" id="A0A813UQ11"/>
<dbReference type="SUPFAM" id="SSF49599">
    <property type="entry name" value="TRAF domain-like"/>
    <property type="match status" value="1"/>
</dbReference>
<gene>
    <name evidence="3" type="ORF">EDS130_LOCUS18512</name>
    <name evidence="2" type="ORF">XAT740_LOCUS4523</name>
</gene>
<evidence type="ECO:0000313" key="4">
    <source>
        <dbReference type="Proteomes" id="UP000663828"/>
    </source>
</evidence>
<dbReference type="EMBL" id="CAJNOJ010000086">
    <property type="protein sequence ID" value="CAF1072432.1"/>
    <property type="molecule type" value="Genomic_DNA"/>
</dbReference>
<proteinExistence type="predicted"/>
<reference evidence="2" key="1">
    <citation type="submission" date="2021-02" db="EMBL/GenBank/DDBJ databases">
        <authorList>
            <person name="Nowell W R."/>
        </authorList>
    </citation>
    <scope>NUCLEOTIDE SEQUENCE</scope>
</reference>
<comment type="caution">
    <text evidence="2">The sequence shown here is derived from an EMBL/GenBank/DDBJ whole genome shotgun (WGS) entry which is preliminary data.</text>
</comment>
<organism evidence="2 4">
    <name type="scientific">Adineta ricciae</name>
    <name type="common">Rotifer</name>
    <dbReference type="NCBI Taxonomy" id="249248"/>
    <lineage>
        <taxon>Eukaryota</taxon>
        <taxon>Metazoa</taxon>
        <taxon>Spiralia</taxon>
        <taxon>Gnathifera</taxon>
        <taxon>Rotifera</taxon>
        <taxon>Eurotatoria</taxon>
        <taxon>Bdelloidea</taxon>
        <taxon>Adinetida</taxon>
        <taxon>Adinetidae</taxon>
        <taxon>Adineta</taxon>
    </lineage>
</organism>
<accession>A0A813UQ11</accession>
<keyword evidence="4" id="KW-1185">Reference proteome</keyword>
<dbReference type="PROSITE" id="PS50144">
    <property type="entry name" value="MATH"/>
    <property type="match status" value="1"/>
</dbReference>
<dbReference type="EMBL" id="CAJNOR010000186">
    <property type="protein sequence ID" value="CAF0832251.1"/>
    <property type="molecule type" value="Genomic_DNA"/>
</dbReference>
<dbReference type="Proteomes" id="UP000663852">
    <property type="component" value="Unassembled WGS sequence"/>
</dbReference>
<evidence type="ECO:0000313" key="2">
    <source>
        <dbReference type="EMBL" id="CAF0832251.1"/>
    </source>
</evidence>
<sequence length="376" mass="43329">MSCGELQSEISNKSNFCVLCNYCYGNLGRDEQIEHNHIRSERHFLSTIIFLMDRRSDYQCAEIAQFALYSDDDGEPARTEEHRRLTNYAHCMEKITSLMTEIFSLSNAEESPLSRSFTTNSLTDFMNRSGQHSIQQLNNDSDRARDLQLQQYMNEMNMKDIDQFLCSVSDNGQGFDPTAEDPNITSPESVEHENMLLKLNSNLLHQFELDARPVSTDGILIWHIDGIRENINDAIYKRKLYIDSPNFHTSMYGHRMWARLFLNGNTDAKYLSIYIHLNFPVRGRFSGHIRFILVDQSGQMPLQHIIKDCEASGTDVNASFGFDEFADKNVLHKESSSYIRDDSIYFVVCIDQSPTERFANLDEHIQDAIMQSYGAN</sequence>
<dbReference type="Gene3D" id="2.60.210.10">
    <property type="entry name" value="Apoptosis, Tumor Necrosis Factor Receptor Associated Protein 2, Chain A"/>
    <property type="match status" value="1"/>
</dbReference>
<dbReference type="Proteomes" id="UP000663828">
    <property type="component" value="Unassembled WGS sequence"/>
</dbReference>
<dbReference type="Pfam" id="PF22486">
    <property type="entry name" value="MATH_2"/>
    <property type="match status" value="1"/>
</dbReference>
<name>A0A813UQ11_ADIRI</name>
<dbReference type="OrthoDB" id="10050183at2759"/>
<feature type="domain" description="MATH" evidence="1">
    <location>
        <begin position="217"/>
        <end position="350"/>
    </location>
</feature>
<dbReference type="InterPro" id="IPR002083">
    <property type="entry name" value="MATH/TRAF_dom"/>
</dbReference>
<evidence type="ECO:0000313" key="3">
    <source>
        <dbReference type="EMBL" id="CAF1072432.1"/>
    </source>
</evidence>
<protein>
    <recommendedName>
        <fullName evidence="1">MATH domain-containing protein</fullName>
    </recommendedName>
</protein>
<evidence type="ECO:0000259" key="1">
    <source>
        <dbReference type="PROSITE" id="PS50144"/>
    </source>
</evidence>